<protein>
    <recommendedName>
        <fullName evidence="3">F-box domain-containing protein</fullName>
    </recommendedName>
</protein>
<sequence length="548" mass="65516">MPTQNLLDGIPTELCYDIVSYLKAYDALRQLSLASWRFELVINEYVGIISICHKPPDFEKRFCAGKDRLRRSRYSKSVVNEHYRRVSPNVFTIFIEEFCAKDISTRSNLAVFKTLCERYPYVEIEYHKYQDLYISRVVPCYDYDMFCIDTILVHISGGLHLAKHRAEYKTAFHINCFESMESSFPGFQYNYHTDAWNVTKYGSDLIIPNRFNDYNVREDNERKFDMKKCTKVTSNDTLKQRFISTLLDLYPNPSFLYDFRSKEMEFNSRPAYHTINFVNSEIKSQGRNHMPQHGNWKSFKLNGSHVNLVSVNLTFINTIRKNDSKCSILGSLWNKTRNKKTLKRFEKLIMNKKKLNMDNSSLLEKPFFKFDQYIEQVSQTLERNVLERNTQREIDFIKFRAKRDGFNCWKEMFNFELSNIKKSEEGVNNLQWITYMHRIFIDELAKTMNIYEYLRKILWQQWLGRPVELNDDPLANDEIYERKDIEELYDSIFLPLFSKETEDTNSDLHDNVKFIKFNVAYNHHQLRKNATYDLEMHKRTLNELLKLN</sequence>
<comment type="caution">
    <text evidence="1">The sequence shown here is derived from an EMBL/GenBank/DDBJ whole genome shotgun (WGS) entry which is preliminary data.</text>
</comment>
<evidence type="ECO:0000313" key="2">
    <source>
        <dbReference type="Proteomes" id="UP000769528"/>
    </source>
</evidence>
<accession>A0A9P8PLZ3</accession>
<evidence type="ECO:0008006" key="3">
    <source>
        <dbReference type="Google" id="ProtNLM"/>
    </source>
</evidence>
<reference evidence="1" key="2">
    <citation type="submission" date="2021-01" db="EMBL/GenBank/DDBJ databases">
        <authorList>
            <person name="Schikora-Tamarit M.A."/>
        </authorList>
    </citation>
    <scope>NUCLEOTIDE SEQUENCE</scope>
    <source>
        <strain evidence="1">CBS6341</strain>
    </source>
</reference>
<organism evidence="1 2">
    <name type="scientific">Wickerhamomyces mucosus</name>
    <dbReference type="NCBI Taxonomy" id="1378264"/>
    <lineage>
        <taxon>Eukaryota</taxon>
        <taxon>Fungi</taxon>
        <taxon>Dikarya</taxon>
        <taxon>Ascomycota</taxon>
        <taxon>Saccharomycotina</taxon>
        <taxon>Saccharomycetes</taxon>
        <taxon>Phaffomycetales</taxon>
        <taxon>Wickerhamomycetaceae</taxon>
        <taxon>Wickerhamomyces</taxon>
    </lineage>
</organism>
<dbReference type="AlphaFoldDB" id="A0A9P8PLZ3"/>
<gene>
    <name evidence="1" type="ORF">WICMUC_003510</name>
</gene>
<reference evidence="1" key="1">
    <citation type="journal article" date="2021" name="Open Biol.">
        <title>Shared evolutionary footprints suggest mitochondrial oxidative damage underlies multiple complex I losses in fungi.</title>
        <authorList>
            <person name="Schikora-Tamarit M.A."/>
            <person name="Marcet-Houben M."/>
            <person name="Nosek J."/>
            <person name="Gabaldon T."/>
        </authorList>
    </citation>
    <scope>NUCLEOTIDE SEQUENCE</scope>
    <source>
        <strain evidence="1">CBS6341</strain>
    </source>
</reference>
<dbReference type="Proteomes" id="UP000769528">
    <property type="component" value="Unassembled WGS sequence"/>
</dbReference>
<keyword evidence="2" id="KW-1185">Reference proteome</keyword>
<proteinExistence type="predicted"/>
<evidence type="ECO:0000313" key="1">
    <source>
        <dbReference type="EMBL" id="KAH3673694.1"/>
    </source>
</evidence>
<dbReference type="EMBL" id="JAEUBF010000948">
    <property type="protein sequence ID" value="KAH3673694.1"/>
    <property type="molecule type" value="Genomic_DNA"/>
</dbReference>
<name>A0A9P8PLZ3_9ASCO</name>